<dbReference type="GO" id="GO:0008270">
    <property type="term" value="F:zinc ion binding"/>
    <property type="evidence" value="ECO:0007669"/>
    <property type="project" value="UniProtKB-KW"/>
</dbReference>
<dbReference type="InterPro" id="IPR000626">
    <property type="entry name" value="Ubiquitin-like_dom"/>
</dbReference>
<evidence type="ECO:0000259" key="10">
    <source>
        <dbReference type="PROSITE" id="PS51873"/>
    </source>
</evidence>
<evidence type="ECO:0000256" key="4">
    <source>
        <dbReference type="ARBA" id="ARBA00022723"/>
    </source>
</evidence>
<keyword evidence="12" id="KW-1185">Reference proteome</keyword>
<dbReference type="SMART" id="SM00213">
    <property type="entry name" value="UBQ"/>
    <property type="match status" value="1"/>
</dbReference>
<dbReference type="Proteomes" id="UP000007879">
    <property type="component" value="Unassembled WGS sequence"/>
</dbReference>
<dbReference type="eggNOG" id="ENOG502QTNP">
    <property type="taxonomic scope" value="Eukaryota"/>
</dbReference>
<dbReference type="STRING" id="400682.A0A1X7SMY4"/>
<keyword evidence="2" id="KW-0597">Phosphoprotein</keyword>
<dbReference type="InterPro" id="IPR044066">
    <property type="entry name" value="TRIAD_supradom"/>
</dbReference>
<dbReference type="OMA" id="YCAKPLA"/>
<dbReference type="OrthoDB" id="419317at2759"/>
<feature type="domain" description="Ubiquitin-like" evidence="9">
    <location>
        <begin position="5"/>
        <end position="87"/>
    </location>
</feature>
<dbReference type="AlphaFoldDB" id="A0A1X7SMY4"/>
<dbReference type="SUPFAM" id="SSF54236">
    <property type="entry name" value="Ubiquitin-like"/>
    <property type="match status" value="1"/>
</dbReference>
<gene>
    <name evidence="11" type="primary">105316049</name>
</gene>
<keyword evidence="7" id="KW-0833">Ubl conjugation pathway</keyword>
<evidence type="ECO:0008006" key="13">
    <source>
        <dbReference type="Google" id="ProtNLM"/>
    </source>
</evidence>
<evidence type="ECO:0000259" key="9">
    <source>
        <dbReference type="PROSITE" id="PS50053"/>
    </source>
</evidence>
<accession>A0A1X7SMY4</accession>
<dbReference type="Gene3D" id="3.10.20.90">
    <property type="entry name" value="Phosphatidylinositol 3-kinase Catalytic Subunit, Chain A, domain 1"/>
    <property type="match status" value="1"/>
</dbReference>
<dbReference type="EnsemblMetazoa" id="XM_011410844.2">
    <property type="protein sequence ID" value="XP_011409146.1"/>
    <property type="gene ID" value="LOC105316049"/>
</dbReference>
<dbReference type="GO" id="GO:0009893">
    <property type="term" value="P:positive regulation of metabolic process"/>
    <property type="evidence" value="ECO:0007669"/>
    <property type="project" value="UniProtKB-ARBA"/>
</dbReference>
<evidence type="ECO:0000313" key="11">
    <source>
        <dbReference type="EnsemblMetazoa" id="Aqu2.1.03448_001"/>
    </source>
</evidence>
<evidence type="ECO:0000256" key="1">
    <source>
        <dbReference type="ARBA" id="ARBA00004906"/>
    </source>
</evidence>
<keyword evidence="5" id="KW-0677">Repeat</keyword>
<evidence type="ECO:0000313" key="12">
    <source>
        <dbReference type="Proteomes" id="UP000007879"/>
    </source>
</evidence>
<dbReference type="GO" id="GO:0016740">
    <property type="term" value="F:transferase activity"/>
    <property type="evidence" value="ECO:0007669"/>
    <property type="project" value="UniProtKB-KW"/>
</dbReference>
<dbReference type="InParanoid" id="A0A1X7SMY4"/>
<reference evidence="11" key="2">
    <citation type="submission" date="2017-05" db="UniProtKB">
        <authorList>
            <consortium name="EnsemblMetazoa"/>
        </authorList>
    </citation>
    <scope>IDENTIFICATION</scope>
</reference>
<dbReference type="CDD" id="cd20336">
    <property type="entry name" value="Rcat_RBR"/>
    <property type="match status" value="1"/>
</dbReference>
<dbReference type="Pfam" id="PF00240">
    <property type="entry name" value="ubiquitin"/>
    <property type="match status" value="1"/>
</dbReference>
<keyword evidence="4" id="KW-0479">Metal-binding</keyword>
<sequence length="361" mass="40507">MSEDISVLIVGTDEGSFNVVVADSFEAFQQTTVRELKHKISKVKKELVPDSVRLIFGSKQLEDSKTLKFYNIQEDSSIIVVTRVHGGATLEETPPATIDKEYPSDFPLKFTDEPDCLDPFPPEADSPKRVKMKCGHAVEPNNLTAFISSEISQRRFVFKCPAIINKATNEACGAEWDYADIRLAAMLTNDEKRYFEKKISEYAAHQHCEFKKCPSCRAFVERIELDNLNVNCPFCTKKKGSRFDFCWQCLKEWTGPTRAATQCGNPNCVHEDMSVIKNAPEVTVCGQSVPNCRACPTCGKVSEHTTQACKNIVCPRCKKEFCFLCLELTVDCQKSAPGSWYKACAKGIAPRQTSIPSWSRH</sequence>
<protein>
    <recommendedName>
        <fullName evidence="13">RBR-type E3 ubiquitin transferase</fullName>
    </recommendedName>
</protein>
<evidence type="ECO:0000256" key="7">
    <source>
        <dbReference type="ARBA" id="ARBA00022786"/>
    </source>
</evidence>
<keyword evidence="3" id="KW-0808">Transferase</keyword>
<reference evidence="12" key="1">
    <citation type="journal article" date="2010" name="Nature">
        <title>The Amphimedon queenslandica genome and the evolution of animal complexity.</title>
        <authorList>
            <person name="Srivastava M."/>
            <person name="Simakov O."/>
            <person name="Chapman J."/>
            <person name="Fahey B."/>
            <person name="Gauthier M.E."/>
            <person name="Mitros T."/>
            <person name="Richards G.S."/>
            <person name="Conaco C."/>
            <person name="Dacre M."/>
            <person name="Hellsten U."/>
            <person name="Larroux C."/>
            <person name="Putnam N.H."/>
            <person name="Stanke M."/>
            <person name="Adamska M."/>
            <person name="Darling A."/>
            <person name="Degnan S.M."/>
            <person name="Oakley T.H."/>
            <person name="Plachetzki D.C."/>
            <person name="Zhai Y."/>
            <person name="Adamski M."/>
            <person name="Calcino A."/>
            <person name="Cummins S.F."/>
            <person name="Goodstein D.M."/>
            <person name="Harris C."/>
            <person name="Jackson D.J."/>
            <person name="Leys S.P."/>
            <person name="Shu S."/>
            <person name="Woodcroft B.J."/>
            <person name="Vervoort M."/>
            <person name="Kosik K.S."/>
            <person name="Manning G."/>
            <person name="Degnan B.M."/>
            <person name="Rokhsar D.S."/>
        </authorList>
    </citation>
    <scope>NUCLEOTIDE SEQUENCE [LARGE SCALE GENOMIC DNA]</scope>
</reference>
<evidence type="ECO:0000256" key="2">
    <source>
        <dbReference type="ARBA" id="ARBA00022553"/>
    </source>
</evidence>
<dbReference type="InterPro" id="IPR029071">
    <property type="entry name" value="Ubiquitin-like_domsf"/>
</dbReference>
<dbReference type="SUPFAM" id="SSF57850">
    <property type="entry name" value="RING/U-box"/>
    <property type="match status" value="1"/>
</dbReference>
<dbReference type="PROSITE" id="PS51873">
    <property type="entry name" value="TRIAD"/>
    <property type="match status" value="1"/>
</dbReference>
<proteinExistence type="predicted"/>
<comment type="pathway">
    <text evidence="1">Protein modification; protein ubiquitination.</text>
</comment>
<keyword evidence="6" id="KW-0863">Zinc-finger</keyword>
<evidence type="ECO:0000256" key="3">
    <source>
        <dbReference type="ARBA" id="ARBA00022679"/>
    </source>
</evidence>
<feature type="domain" description="RING-type" evidence="10">
    <location>
        <begin position="109"/>
        <end position="348"/>
    </location>
</feature>
<dbReference type="KEGG" id="aqu:105316049"/>
<evidence type="ECO:0000256" key="6">
    <source>
        <dbReference type="ARBA" id="ARBA00022771"/>
    </source>
</evidence>
<organism evidence="11">
    <name type="scientific">Amphimedon queenslandica</name>
    <name type="common">Sponge</name>
    <dbReference type="NCBI Taxonomy" id="400682"/>
    <lineage>
        <taxon>Eukaryota</taxon>
        <taxon>Metazoa</taxon>
        <taxon>Porifera</taxon>
        <taxon>Demospongiae</taxon>
        <taxon>Heteroscleromorpha</taxon>
        <taxon>Haplosclerida</taxon>
        <taxon>Niphatidae</taxon>
        <taxon>Amphimedon</taxon>
    </lineage>
</organism>
<dbReference type="EnsemblMetazoa" id="Aqu2.1.03448_001">
    <property type="protein sequence ID" value="Aqu2.1.03448_001"/>
    <property type="gene ID" value="Aqu2.1.03448"/>
</dbReference>
<dbReference type="PANTHER" id="PTHR10666">
    <property type="entry name" value="UBIQUITIN"/>
    <property type="match status" value="1"/>
</dbReference>
<evidence type="ECO:0000256" key="8">
    <source>
        <dbReference type="ARBA" id="ARBA00022833"/>
    </source>
</evidence>
<evidence type="ECO:0000256" key="5">
    <source>
        <dbReference type="ARBA" id="ARBA00022737"/>
    </source>
</evidence>
<name>A0A1X7SMY4_AMPQE</name>
<dbReference type="PROSITE" id="PS50053">
    <property type="entry name" value="UBIQUITIN_2"/>
    <property type="match status" value="1"/>
</dbReference>
<keyword evidence="8" id="KW-0862">Zinc</keyword>
<dbReference type="InterPro" id="IPR050158">
    <property type="entry name" value="Ubiquitin_ubiquitin-like"/>
</dbReference>